<evidence type="ECO:0000313" key="2">
    <source>
        <dbReference type="Proteomes" id="UP001165136"/>
    </source>
</evidence>
<accession>A0A9W6VDV2</accession>
<comment type="caution">
    <text evidence="1">The sequence shown here is derived from an EMBL/GenBank/DDBJ whole genome shotgun (WGS) entry which is preliminary data.</text>
</comment>
<dbReference type="Proteomes" id="UP001165136">
    <property type="component" value="Unassembled WGS sequence"/>
</dbReference>
<organism evidence="1 2">
    <name type="scientific">Amycolatopsis taiwanensis</name>
    <dbReference type="NCBI Taxonomy" id="342230"/>
    <lineage>
        <taxon>Bacteria</taxon>
        <taxon>Bacillati</taxon>
        <taxon>Actinomycetota</taxon>
        <taxon>Actinomycetes</taxon>
        <taxon>Pseudonocardiales</taxon>
        <taxon>Pseudonocardiaceae</taxon>
        <taxon>Amycolatopsis</taxon>
    </lineage>
</organism>
<proteinExistence type="predicted"/>
<gene>
    <name evidence="1" type="ORF">Atai01_04510</name>
</gene>
<dbReference type="AlphaFoldDB" id="A0A9W6VDV2"/>
<dbReference type="RefSeq" id="WP_285485674.1">
    <property type="nucleotide sequence ID" value="NZ_BSTI01000001.1"/>
</dbReference>
<name>A0A9W6VDV2_9PSEU</name>
<evidence type="ECO:0000313" key="1">
    <source>
        <dbReference type="EMBL" id="GLY63832.1"/>
    </source>
</evidence>
<dbReference type="EMBL" id="BSTI01000001">
    <property type="protein sequence ID" value="GLY63832.1"/>
    <property type="molecule type" value="Genomic_DNA"/>
</dbReference>
<sequence length="82" mass="9412">MFSLSELQAQVSAFREKLLEATEHTNRALELLDEARQTIVEAYDQARPWVPEEIAVAEERLRADLQRLIAAGELIDGYRSRL</sequence>
<protein>
    <submittedName>
        <fullName evidence="1">Uncharacterized protein</fullName>
    </submittedName>
</protein>
<keyword evidence="2" id="KW-1185">Reference proteome</keyword>
<reference evidence="1" key="1">
    <citation type="submission" date="2023-03" db="EMBL/GenBank/DDBJ databases">
        <title>Amycolatopsis taiwanensis NBRC 103393.</title>
        <authorList>
            <person name="Ichikawa N."/>
            <person name="Sato H."/>
            <person name="Tonouchi N."/>
        </authorList>
    </citation>
    <scope>NUCLEOTIDE SEQUENCE</scope>
    <source>
        <strain evidence="1">NBRC 103393</strain>
    </source>
</reference>